<dbReference type="EMBL" id="FMWO01000044">
    <property type="protein sequence ID" value="SCZ85258.1"/>
    <property type="molecule type" value="Genomic_DNA"/>
</dbReference>
<dbReference type="Proteomes" id="UP000198729">
    <property type="component" value="Unassembled WGS sequence"/>
</dbReference>
<sequence>MAEKLNPLRKVNGQASLHDLPLEAPLIY</sequence>
<proteinExistence type="predicted"/>
<evidence type="ECO:0000313" key="2">
    <source>
        <dbReference type="Proteomes" id="UP000198729"/>
    </source>
</evidence>
<dbReference type="AlphaFoldDB" id="A0A1G5SDS6"/>
<gene>
    <name evidence="1" type="ORF">NSMM_370037</name>
</gene>
<name>A0A1G5SDS6_9PROT</name>
<evidence type="ECO:0000313" key="1">
    <source>
        <dbReference type="EMBL" id="SCZ85258.1"/>
    </source>
</evidence>
<organism evidence="1 2">
    <name type="scientific">Nitrosomonas mobilis</name>
    <dbReference type="NCBI Taxonomy" id="51642"/>
    <lineage>
        <taxon>Bacteria</taxon>
        <taxon>Pseudomonadati</taxon>
        <taxon>Pseudomonadota</taxon>
        <taxon>Betaproteobacteria</taxon>
        <taxon>Nitrosomonadales</taxon>
        <taxon>Nitrosomonadaceae</taxon>
        <taxon>Nitrosomonas</taxon>
    </lineage>
</organism>
<accession>A0A1G5SDS6</accession>
<protein>
    <submittedName>
        <fullName evidence="1">Uncharacterized protein</fullName>
    </submittedName>
</protein>
<reference evidence="1 2" key="1">
    <citation type="submission" date="2016-10" db="EMBL/GenBank/DDBJ databases">
        <authorList>
            <person name="de Groot N.N."/>
        </authorList>
    </citation>
    <scope>NUCLEOTIDE SEQUENCE [LARGE SCALE GENOMIC DNA]</scope>
    <source>
        <strain evidence="1">1</strain>
    </source>
</reference>
<keyword evidence="2" id="KW-1185">Reference proteome</keyword>